<dbReference type="STRING" id="486041.B0CTD4"/>
<evidence type="ECO:0000313" key="3">
    <source>
        <dbReference type="Proteomes" id="UP000001194"/>
    </source>
</evidence>
<dbReference type="KEGG" id="lbc:LACBIDRAFT_321569"/>
<dbReference type="OrthoDB" id="2683861at2759"/>
<sequence length="701" mass="76726">MSDNVDAGGVVAAQPLLCPLLRNWAKGERLAFLEGYISDYKEGLLSKKKSASVLDAIVNQWFTRFHWSIPLSANDNATATVFALDSQGHEILGSADSILKGRVIERARTSLYHWYEYRCKRTTSLLPRPSKGKKDNLTLLVEKFLGRSASSSRRSAGWEVWGKEHFPLMKADFEAEFAASGRPKSARLLEPAEAQAVYNELPNLFGTLIHVIGEAVGMHITVLIGGPEPKRKGQLNMVGLSIHAGENKAPIPKVWAHAEKEKFAAVSEVFLTFLSTCYTADEQRARALPQPVTDTDPMHAGPSSSTPAPDPSTENSTKPSNSSGLADSGRKRKRSAETNVKKVQKSRLKAKKGSIAKKKPTKRRKTTADAEASATDSASEDSDPEHSGEDDDEDEDEGDEDEDEDEDEDQDEDEDEPQTMTRKSTRNTSMDPRRWKGAKADVDTIKINVSTAFPSPSNTSALPSPPTAHSLPSPPVDPPVIPPCTPSMPGGSLLATSPPPAPSSNDSPTSVSGAQADASWPSWFKDAHQLLSSQNLGPEFTLLIDQLTKFEKLTDFAPGARSAGFGSDKRPPEVHYWISRGRTTQPKITNLADFKENWWKWWKGLQPPWRAVSEVEGLLDRTHRPVLTGGRDWSAIDKHGRNAFFSIMATLLWWGTASSKPPTEDSSWLAAVEDVGWVLDGLLGVGSPLAPTSKPSRSRRR</sequence>
<feature type="compositionally biased region" description="Basic residues" evidence="1">
    <location>
        <begin position="342"/>
        <end position="365"/>
    </location>
</feature>
<dbReference type="AlphaFoldDB" id="B0CTD4"/>
<dbReference type="InParanoid" id="B0CTD4"/>
<feature type="region of interest" description="Disordered" evidence="1">
    <location>
        <begin position="290"/>
        <end position="516"/>
    </location>
</feature>
<dbReference type="GeneID" id="6070254"/>
<feature type="compositionally biased region" description="Polar residues" evidence="1">
    <location>
        <begin position="447"/>
        <end position="462"/>
    </location>
</feature>
<evidence type="ECO:0000256" key="1">
    <source>
        <dbReference type="SAM" id="MobiDB-lite"/>
    </source>
</evidence>
<organism evidence="3">
    <name type="scientific">Laccaria bicolor (strain S238N-H82 / ATCC MYA-4686)</name>
    <name type="common">Bicoloured deceiver</name>
    <name type="synonym">Laccaria laccata var. bicolor</name>
    <dbReference type="NCBI Taxonomy" id="486041"/>
    <lineage>
        <taxon>Eukaryota</taxon>
        <taxon>Fungi</taxon>
        <taxon>Dikarya</taxon>
        <taxon>Basidiomycota</taxon>
        <taxon>Agaricomycotina</taxon>
        <taxon>Agaricomycetes</taxon>
        <taxon>Agaricomycetidae</taxon>
        <taxon>Agaricales</taxon>
        <taxon>Agaricineae</taxon>
        <taxon>Hydnangiaceae</taxon>
        <taxon>Laccaria</taxon>
    </lineage>
</organism>
<feature type="compositionally biased region" description="Polar residues" evidence="1">
    <location>
        <begin position="419"/>
        <end position="430"/>
    </location>
</feature>
<feature type="compositionally biased region" description="Low complexity" evidence="1">
    <location>
        <begin position="302"/>
        <end position="313"/>
    </location>
</feature>
<feature type="compositionally biased region" description="Basic and acidic residues" evidence="1">
    <location>
        <begin position="431"/>
        <end position="444"/>
    </location>
</feature>
<reference evidence="2 3" key="1">
    <citation type="journal article" date="2008" name="Nature">
        <title>The genome of Laccaria bicolor provides insights into mycorrhizal symbiosis.</title>
        <authorList>
            <person name="Martin F."/>
            <person name="Aerts A."/>
            <person name="Ahren D."/>
            <person name="Brun A."/>
            <person name="Danchin E.G.J."/>
            <person name="Duchaussoy F."/>
            <person name="Gibon J."/>
            <person name="Kohler A."/>
            <person name="Lindquist E."/>
            <person name="Pereda V."/>
            <person name="Salamov A."/>
            <person name="Shapiro H.J."/>
            <person name="Wuyts J."/>
            <person name="Blaudez D."/>
            <person name="Buee M."/>
            <person name="Brokstein P."/>
            <person name="Canbaeck B."/>
            <person name="Cohen D."/>
            <person name="Courty P.E."/>
            <person name="Coutinho P.M."/>
            <person name="Delaruelle C."/>
            <person name="Detter J.C."/>
            <person name="Deveau A."/>
            <person name="DiFazio S."/>
            <person name="Duplessis S."/>
            <person name="Fraissinet-Tachet L."/>
            <person name="Lucic E."/>
            <person name="Frey-Klett P."/>
            <person name="Fourrey C."/>
            <person name="Feussner I."/>
            <person name="Gay G."/>
            <person name="Grimwood J."/>
            <person name="Hoegger P.J."/>
            <person name="Jain P."/>
            <person name="Kilaru S."/>
            <person name="Labbe J."/>
            <person name="Lin Y.C."/>
            <person name="Legue V."/>
            <person name="Le Tacon F."/>
            <person name="Marmeisse R."/>
            <person name="Melayah D."/>
            <person name="Montanini B."/>
            <person name="Muratet M."/>
            <person name="Nehls U."/>
            <person name="Niculita-Hirzel H."/>
            <person name="Oudot-Le Secq M.P."/>
            <person name="Peter M."/>
            <person name="Quesneville H."/>
            <person name="Rajashekar B."/>
            <person name="Reich M."/>
            <person name="Rouhier N."/>
            <person name="Schmutz J."/>
            <person name="Yin T."/>
            <person name="Chalot M."/>
            <person name="Henrissat B."/>
            <person name="Kuees U."/>
            <person name="Lucas S."/>
            <person name="Van de Peer Y."/>
            <person name="Podila G.K."/>
            <person name="Polle A."/>
            <person name="Pukkila P.J."/>
            <person name="Richardson P.M."/>
            <person name="Rouze P."/>
            <person name="Sanders I.R."/>
            <person name="Stajich J.E."/>
            <person name="Tunlid A."/>
            <person name="Tuskan G."/>
            <person name="Grigoriev I.V."/>
        </authorList>
    </citation>
    <scope>NUCLEOTIDE SEQUENCE [LARGE SCALE GENOMIC DNA]</scope>
    <source>
        <strain evidence="3">S238N-H82 / ATCC MYA-4686</strain>
    </source>
</reference>
<name>B0CTD4_LACBS</name>
<feature type="compositionally biased region" description="Acidic residues" evidence="1">
    <location>
        <begin position="378"/>
        <end position="417"/>
    </location>
</feature>
<proteinExistence type="predicted"/>
<protein>
    <submittedName>
        <fullName evidence="2">Predicted protein</fullName>
    </submittedName>
</protein>
<dbReference type="Proteomes" id="UP000001194">
    <property type="component" value="Unassembled WGS sequence"/>
</dbReference>
<evidence type="ECO:0000313" key="2">
    <source>
        <dbReference type="EMBL" id="EDR13898.1"/>
    </source>
</evidence>
<keyword evidence="3" id="KW-1185">Reference proteome</keyword>
<dbReference type="RefSeq" id="XP_001874457.1">
    <property type="nucleotide sequence ID" value="XM_001874422.1"/>
</dbReference>
<gene>
    <name evidence="2" type="ORF">LACBIDRAFT_321569</name>
</gene>
<accession>B0CTD4</accession>
<dbReference type="HOGENOM" id="CLU_021048_0_0_1"/>
<feature type="compositionally biased region" description="Polar residues" evidence="1">
    <location>
        <begin position="314"/>
        <end position="325"/>
    </location>
</feature>
<feature type="compositionally biased region" description="Pro residues" evidence="1">
    <location>
        <begin position="472"/>
        <end position="486"/>
    </location>
</feature>
<dbReference type="EMBL" id="DS547092">
    <property type="protein sequence ID" value="EDR13898.1"/>
    <property type="molecule type" value="Genomic_DNA"/>
</dbReference>